<comment type="caution">
    <text evidence="10">Lacks conserved residue(s) required for the propagation of feature annotation.</text>
</comment>
<reference evidence="14 15" key="1">
    <citation type="journal article" date="2019" name="Nat. Med.">
        <title>A library of human gut bacterial isolates paired with longitudinal multiomics data enables mechanistic microbiome research.</title>
        <authorList>
            <person name="Poyet M."/>
            <person name="Groussin M."/>
            <person name="Gibbons S.M."/>
            <person name="Avila-Pacheco J."/>
            <person name="Jiang X."/>
            <person name="Kearney S.M."/>
            <person name="Perrotta A.R."/>
            <person name="Berdy B."/>
            <person name="Zhao S."/>
            <person name="Lieberman T.D."/>
            <person name="Swanson P.K."/>
            <person name="Smith M."/>
            <person name="Roesemann S."/>
            <person name="Alexander J.E."/>
            <person name="Rich S.A."/>
            <person name="Livny J."/>
            <person name="Vlamakis H."/>
            <person name="Clish C."/>
            <person name="Bullock K."/>
            <person name="Deik A."/>
            <person name="Scott J."/>
            <person name="Pierce K.A."/>
            <person name="Xavier R.J."/>
            <person name="Alm E.J."/>
        </authorList>
    </citation>
    <scope>NUCLEOTIDE SEQUENCE [LARGE SCALE GENOMIC DNA]</scope>
    <source>
        <strain evidence="14 15">BIOML-A2</strain>
    </source>
</reference>
<comment type="caution">
    <text evidence="14">The sequence shown here is derived from an EMBL/GenBank/DDBJ whole genome shotgun (WGS) entry which is preliminary data.</text>
</comment>
<dbReference type="Pfam" id="PF01715">
    <property type="entry name" value="IPPT"/>
    <property type="match status" value="1"/>
</dbReference>
<keyword evidence="6 10" id="KW-0547">Nucleotide-binding</keyword>
<evidence type="ECO:0000256" key="6">
    <source>
        <dbReference type="ARBA" id="ARBA00022741"/>
    </source>
</evidence>
<evidence type="ECO:0000256" key="9">
    <source>
        <dbReference type="ARBA" id="ARBA00049563"/>
    </source>
</evidence>
<dbReference type="Proteomes" id="UP000462362">
    <property type="component" value="Unassembled WGS sequence"/>
</dbReference>
<evidence type="ECO:0000256" key="3">
    <source>
        <dbReference type="ARBA" id="ARBA00005842"/>
    </source>
</evidence>
<dbReference type="EMBL" id="WNCL01000013">
    <property type="protein sequence ID" value="MTU43145.1"/>
    <property type="molecule type" value="Genomic_DNA"/>
</dbReference>
<feature type="region of interest" description="Interaction with substrate tRNA" evidence="10">
    <location>
        <begin position="37"/>
        <end position="40"/>
    </location>
</feature>
<feature type="site" description="Interaction with substrate tRNA" evidence="10">
    <location>
        <position position="125"/>
    </location>
</feature>
<accession>A0A6I3RYX8</accession>
<evidence type="ECO:0000256" key="13">
    <source>
        <dbReference type="RuleBase" id="RU003785"/>
    </source>
</evidence>
<dbReference type="InterPro" id="IPR027417">
    <property type="entry name" value="P-loop_NTPase"/>
</dbReference>
<comment type="function">
    <text evidence="2 10 12">Catalyzes the transfer of a dimethylallyl group onto the adenine at position 37 in tRNAs that read codons beginning with uridine, leading to the formation of N6-(dimethylallyl)adenosine (i(6)A).</text>
</comment>
<dbReference type="GO" id="GO:0006400">
    <property type="term" value="P:tRNA modification"/>
    <property type="evidence" value="ECO:0007669"/>
    <property type="project" value="TreeGrafter"/>
</dbReference>
<comment type="catalytic activity">
    <reaction evidence="9 10 11">
        <text>adenosine(37) in tRNA + dimethylallyl diphosphate = N(6)-dimethylallyladenosine(37) in tRNA + diphosphate</text>
        <dbReference type="Rhea" id="RHEA:26482"/>
        <dbReference type="Rhea" id="RHEA-COMP:10162"/>
        <dbReference type="Rhea" id="RHEA-COMP:10375"/>
        <dbReference type="ChEBI" id="CHEBI:33019"/>
        <dbReference type="ChEBI" id="CHEBI:57623"/>
        <dbReference type="ChEBI" id="CHEBI:74411"/>
        <dbReference type="ChEBI" id="CHEBI:74415"/>
        <dbReference type="EC" id="2.5.1.75"/>
    </reaction>
</comment>
<keyword evidence="7 10" id="KW-0067">ATP-binding</keyword>
<dbReference type="SUPFAM" id="SSF52540">
    <property type="entry name" value="P-loop containing nucleoside triphosphate hydrolases"/>
    <property type="match status" value="1"/>
</dbReference>
<comment type="subunit">
    <text evidence="10">Monomer.</text>
</comment>
<dbReference type="GO" id="GO:0005524">
    <property type="term" value="F:ATP binding"/>
    <property type="evidence" value="ECO:0007669"/>
    <property type="project" value="UniProtKB-UniRule"/>
</dbReference>
<evidence type="ECO:0000256" key="8">
    <source>
        <dbReference type="ARBA" id="ARBA00022842"/>
    </source>
</evidence>
<keyword evidence="8 10" id="KW-0460">Magnesium</keyword>
<evidence type="ECO:0000256" key="10">
    <source>
        <dbReference type="HAMAP-Rule" id="MF_00185"/>
    </source>
</evidence>
<protein>
    <recommendedName>
        <fullName evidence="10">tRNA dimethylallyltransferase</fullName>
        <ecNumber evidence="10">2.5.1.75</ecNumber>
    </recommendedName>
    <alternativeName>
        <fullName evidence="10">Dimethylallyl diphosphate:tRNA dimethylallyltransferase</fullName>
        <shortName evidence="10">DMAPP:tRNA dimethylallyltransferase</shortName>
        <shortName evidence="10">DMATase</shortName>
    </alternativeName>
    <alternativeName>
        <fullName evidence="10">Isopentenyl-diphosphate:tRNA isopentenyltransferase</fullName>
        <shortName evidence="10">IPP transferase</shortName>
        <shortName evidence="10">IPPT</shortName>
        <shortName evidence="10">IPTase</shortName>
    </alternativeName>
</protein>
<dbReference type="RefSeq" id="WP_155165152.1">
    <property type="nucleotide sequence ID" value="NZ_JAXXAX010000064.1"/>
</dbReference>
<evidence type="ECO:0000256" key="1">
    <source>
        <dbReference type="ARBA" id="ARBA00001946"/>
    </source>
</evidence>
<evidence type="ECO:0000256" key="5">
    <source>
        <dbReference type="ARBA" id="ARBA00022694"/>
    </source>
</evidence>
<dbReference type="Gene3D" id="3.40.50.300">
    <property type="entry name" value="P-loop containing nucleotide triphosphate hydrolases"/>
    <property type="match status" value="1"/>
</dbReference>
<name>A0A6I3RYX8_9BURK</name>
<dbReference type="PANTHER" id="PTHR11088">
    <property type="entry name" value="TRNA DIMETHYLALLYLTRANSFERASE"/>
    <property type="match status" value="1"/>
</dbReference>
<sequence length="314" mass="34463">MMSDSQAILLLGPTASGKTALALRLAEEIPSEIISIDSALVYRHMDIGTAKPTKEEMAAVPHHLIDIIEPTESYSAADFAQDCVRLVAEIRNRGKVPLIVGGTMLYAKAVREGLSPLPATDPAVREKIGAELNEKGLPALYERLRSVDPKTADRLAPADTQRITRALEVFEMTGKPISELTAQKGEPLLKLSSYALLPPDRAALHARIAERFELMIKNGFLDEVKKLMAMPGMHADLPSMRSVGYRQAWNYLSGLTTFDAFKEAGIAATRQLAKRQMTWMRSMQGTLLLNPDEKVASLAVLKKEAEQMLSGLQQ</sequence>
<keyword evidence="4 10" id="KW-0808">Transferase</keyword>
<gene>
    <name evidence="10 14" type="primary">miaA</name>
    <name evidence="14" type="ORF">GMD42_05825</name>
</gene>
<keyword evidence="5 10" id="KW-0819">tRNA processing</keyword>
<dbReference type="GO" id="GO:0052381">
    <property type="term" value="F:tRNA dimethylallyltransferase activity"/>
    <property type="evidence" value="ECO:0007669"/>
    <property type="project" value="UniProtKB-UniRule"/>
</dbReference>
<evidence type="ECO:0000256" key="11">
    <source>
        <dbReference type="RuleBase" id="RU003783"/>
    </source>
</evidence>
<feature type="binding site" evidence="10">
    <location>
        <begin position="12"/>
        <end position="19"/>
    </location>
    <ligand>
        <name>ATP</name>
        <dbReference type="ChEBI" id="CHEBI:30616"/>
    </ligand>
</feature>
<evidence type="ECO:0000256" key="7">
    <source>
        <dbReference type="ARBA" id="ARBA00022840"/>
    </source>
</evidence>
<dbReference type="NCBIfam" id="TIGR00174">
    <property type="entry name" value="miaA"/>
    <property type="match status" value="1"/>
</dbReference>
<dbReference type="EC" id="2.5.1.75" evidence="10"/>
<dbReference type="AlphaFoldDB" id="A0A6I3RYX8"/>
<feature type="site" description="Interaction with substrate tRNA" evidence="10">
    <location>
        <position position="103"/>
    </location>
</feature>
<dbReference type="HAMAP" id="MF_00185">
    <property type="entry name" value="IPP_trans"/>
    <property type="match status" value="1"/>
</dbReference>
<dbReference type="PANTHER" id="PTHR11088:SF60">
    <property type="entry name" value="TRNA DIMETHYLALLYLTRANSFERASE"/>
    <property type="match status" value="1"/>
</dbReference>
<organism evidence="14 15">
    <name type="scientific">Parasutterella excrementihominis</name>
    <dbReference type="NCBI Taxonomy" id="487175"/>
    <lineage>
        <taxon>Bacteria</taxon>
        <taxon>Pseudomonadati</taxon>
        <taxon>Pseudomonadota</taxon>
        <taxon>Betaproteobacteria</taxon>
        <taxon>Burkholderiales</taxon>
        <taxon>Sutterellaceae</taxon>
        <taxon>Parasutterella</taxon>
    </lineage>
</organism>
<dbReference type="InterPro" id="IPR018022">
    <property type="entry name" value="IPT"/>
</dbReference>
<dbReference type="FunFam" id="1.10.20.140:FF:000001">
    <property type="entry name" value="tRNA dimethylallyltransferase"/>
    <property type="match status" value="1"/>
</dbReference>
<comment type="similarity">
    <text evidence="3 10 13">Belongs to the IPP transferase family.</text>
</comment>
<comment type="cofactor">
    <cofactor evidence="1 10">
        <name>Mg(2+)</name>
        <dbReference type="ChEBI" id="CHEBI:18420"/>
    </cofactor>
</comment>
<evidence type="ECO:0000256" key="12">
    <source>
        <dbReference type="RuleBase" id="RU003784"/>
    </source>
</evidence>
<dbReference type="InterPro" id="IPR039657">
    <property type="entry name" value="Dimethylallyltransferase"/>
</dbReference>
<proteinExistence type="inferred from homology"/>
<dbReference type="Gene3D" id="1.10.20.140">
    <property type="match status" value="1"/>
</dbReference>
<evidence type="ECO:0000313" key="14">
    <source>
        <dbReference type="EMBL" id="MTU43145.1"/>
    </source>
</evidence>
<evidence type="ECO:0000313" key="15">
    <source>
        <dbReference type="Proteomes" id="UP000462362"/>
    </source>
</evidence>
<evidence type="ECO:0000256" key="4">
    <source>
        <dbReference type="ARBA" id="ARBA00022679"/>
    </source>
</evidence>
<feature type="binding site" evidence="10">
    <location>
        <begin position="14"/>
        <end position="19"/>
    </location>
    <ligand>
        <name>substrate</name>
    </ligand>
</feature>
<evidence type="ECO:0000256" key="2">
    <source>
        <dbReference type="ARBA" id="ARBA00003213"/>
    </source>
</evidence>
<feature type="region of interest" description="Interaction with substrate tRNA" evidence="10">
    <location>
        <begin position="161"/>
        <end position="165"/>
    </location>
</feature>